<reference evidence="2 3" key="1">
    <citation type="submission" date="2023-01" db="EMBL/GenBank/DDBJ databases">
        <title>Analysis of 21 Apiospora genomes using comparative genomics revels a genus with tremendous synthesis potential of carbohydrate active enzymes and secondary metabolites.</title>
        <authorList>
            <person name="Sorensen T."/>
        </authorList>
    </citation>
    <scope>NUCLEOTIDE SEQUENCE [LARGE SCALE GENOMIC DNA]</scope>
    <source>
        <strain evidence="2 3">CBS 33761</strain>
    </source>
</reference>
<organism evidence="2 3">
    <name type="scientific">Apiospora rasikravindrae</name>
    <dbReference type="NCBI Taxonomy" id="990691"/>
    <lineage>
        <taxon>Eukaryota</taxon>
        <taxon>Fungi</taxon>
        <taxon>Dikarya</taxon>
        <taxon>Ascomycota</taxon>
        <taxon>Pezizomycotina</taxon>
        <taxon>Sordariomycetes</taxon>
        <taxon>Xylariomycetidae</taxon>
        <taxon>Amphisphaeriales</taxon>
        <taxon>Apiosporaceae</taxon>
        <taxon>Apiospora</taxon>
    </lineage>
</organism>
<evidence type="ECO:0000256" key="1">
    <source>
        <dbReference type="SAM" id="MobiDB-lite"/>
    </source>
</evidence>
<gene>
    <name evidence="2" type="ORF">PG993_009449</name>
</gene>
<feature type="region of interest" description="Disordered" evidence="1">
    <location>
        <begin position="121"/>
        <end position="151"/>
    </location>
</feature>
<feature type="compositionally biased region" description="Basic and acidic residues" evidence="1">
    <location>
        <begin position="126"/>
        <end position="140"/>
    </location>
</feature>
<comment type="caution">
    <text evidence="2">The sequence shown here is derived from an EMBL/GenBank/DDBJ whole genome shotgun (WGS) entry which is preliminary data.</text>
</comment>
<sequence length="372" mass="40097">MAILACEVNTTWAQPSRLPTPTLAIRRPSLVTLVITRPTLTSTTIISLGNDTPDSTTVAPLAETSTNAEPVPAEGSGGISTTGVVILGLVLGSVRRDQVHHRILYTTNTVGVAAPVASKEHKGRLGCKDRLGKQSKDPRVSKAPKGSQVPRGLKVNWGCKGLQVLKANLDHLAPLASLGKLVLRDRKGRPAHQGLKDGLALLAQTDKQADQGLLDHQEKMAEMAEMEEKVATVALELMVNQGRLDVTVHRVHKGHPDHPDHPDQLDQLDHWGPRVPKVPKALKGQTASLVFLVRLVRLVRLALLVYLVLLVKEVPMVAEKGAIPDLGATAVQEGLKAIRGQEGMKVPEAIPVRDWDGVKRVHAMGITVEMIN</sequence>
<dbReference type="Proteomes" id="UP001444661">
    <property type="component" value="Unassembled WGS sequence"/>
</dbReference>
<evidence type="ECO:0000313" key="2">
    <source>
        <dbReference type="EMBL" id="KAK8034454.1"/>
    </source>
</evidence>
<proteinExistence type="predicted"/>
<protein>
    <submittedName>
        <fullName evidence="2">Uncharacterized protein</fullName>
    </submittedName>
</protein>
<dbReference type="EMBL" id="JAQQWK010000009">
    <property type="protein sequence ID" value="KAK8034454.1"/>
    <property type="molecule type" value="Genomic_DNA"/>
</dbReference>
<evidence type="ECO:0000313" key="3">
    <source>
        <dbReference type="Proteomes" id="UP001444661"/>
    </source>
</evidence>
<name>A0ABR1SJF8_9PEZI</name>
<keyword evidence="3" id="KW-1185">Reference proteome</keyword>
<accession>A0ABR1SJF8</accession>